<organism evidence="2 3">
    <name type="scientific">Ajellomyces capsulatus (strain H143)</name>
    <name type="common">Darling's disease fungus</name>
    <name type="synonym">Histoplasma capsulatum</name>
    <dbReference type="NCBI Taxonomy" id="544712"/>
    <lineage>
        <taxon>Eukaryota</taxon>
        <taxon>Fungi</taxon>
        <taxon>Dikarya</taxon>
        <taxon>Ascomycota</taxon>
        <taxon>Pezizomycotina</taxon>
        <taxon>Eurotiomycetes</taxon>
        <taxon>Eurotiomycetidae</taxon>
        <taxon>Onygenales</taxon>
        <taxon>Ajellomycetaceae</taxon>
        <taxon>Histoplasma</taxon>
    </lineage>
</organism>
<evidence type="ECO:0000313" key="2">
    <source>
        <dbReference type="EMBL" id="EER41005.1"/>
    </source>
</evidence>
<feature type="region of interest" description="Disordered" evidence="1">
    <location>
        <begin position="75"/>
        <end position="109"/>
    </location>
</feature>
<sequence>MLLVVKSFSTCQARLARQELRRPDAIPWDAEEDSPFETLSKLTLYSPTPRARALLRETLVISTVDPQICAPQRHISFKPQVGPPGNPILTTPGGHAARESQEAPALQAR</sequence>
<gene>
    <name evidence="2" type="ORF">HCDG_04651</name>
</gene>
<name>C6HFC8_AJECH</name>
<reference evidence="3" key="1">
    <citation type="submission" date="2009-05" db="EMBL/GenBank/DDBJ databases">
        <title>The genome sequence of Ajellomyces capsulatus strain H143.</title>
        <authorList>
            <person name="Champion M."/>
            <person name="Cuomo C.A."/>
            <person name="Ma L.-J."/>
            <person name="Henn M.R."/>
            <person name="Sil A."/>
            <person name="Goldman B."/>
            <person name="Young S.K."/>
            <person name="Kodira C.D."/>
            <person name="Zeng Q."/>
            <person name="Koehrsen M."/>
            <person name="Alvarado L."/>
            <person name="Berlin A.M."/>
            <person name="Borenstein D."/>
            <person name="Chen Z."/>
            <person name="Engels R."/>
            <person name="Freedman E."/>
            <person name="Gellesch M."/>
            <person name="Goldberg J."/>
            <person name="Griggs A."/>
            <person name="Gujja S."/>
            <person name="Heiman D.I."/>
            <person name="Hepburn T.A."/>
            <person name="Howarth C."/>
            <person name="Jen D."/>
            <person name="Larson L."/>
            <person name="Lewis B."/>
            <person name="Mehta T."/>
            <person name="Park D."/>
            <person name="Pearson M."/>
            <person name="Roberts A."/>
            <person name="Saif S."/>
            <person name="Shea T.D."/>
            <person name="Shenoy N."/>
            <person name="Sisk P."/>
            <person name="Stolte C."/>
            <person name="Sykes S."/>
            <person name="Walk T."/>
            <person name="White J."/>
            <person name="Yandava C."/>
            <person name="Klein B."/>
            <person name="McEwen J.G."/>
            <person name="Puccia R."/>
            <person name="Goldman G.H."/>
            <person name="Felipe M.S."/>
            <person name="Nino-Vega G."/>
            <person name="San-Blas G."/>
            <person name="Taylor J.W."/>
            <person name="Mendoza L."/>
            <person name="Galagan J.E."/>
            <person name="Nusbaum C."/>
            <person name="Birren B.W."/>
        </authorList>
    </citation>
    <scope>NUCLEOTIDE SEQUENCE [LARGE SCALE GENOMIC DNA]</scope>
    <source>
        <strain evidence="3">H143</strain>
    </source>
</reference>
<proteinExistence type="predicted"/>
<evidence type="ECO:0000313" key="3">
    <source>
        <dbReference type="Proteomes" id="UP000002624"/>
    </source>
</evidence>
<protein>
    <submittedName>
        <fullName evidence="2">Uncharacterized protein</fullName>
    </submittedName>
</protein>
<dbReference type="EMBL" id="GG692424">
    <property type="protein sequence ID" value="EER41005.1"/>
    <property type="molecule type" value="Genomic_DNA"/>
</dbReference>
<dbReference type="VEuPathDB" id="FungiDB:HCDG_04651"/>
<dbReference type="Proteomes" id="UP000002624">
    <property type="component" value="Unassembled WGS sequence"/>
</dbReference>
<accession>C6HFC8</accession>
<dbReference type="HOGENOM" id="CLU_148124_0_0_1"/>
<dbReference type="AlphaFoldDB" id="C6HFC8"/>
<evidence type="ECO:0000256" key="1">
    <source>
        <dbReference type="SAM" id="MobiDB-lite"/>
    </source>
</evidence>